<dbReference type="Proteomes" id="UP000092840">
    <property type="component" value="Unassembled WGS sequence"/>
</dbReference>
<evidence type="ECO:0000313" key="3">
    <source>
        <dbReference type="EMBL" id="SBT19070.1"/>
    </source>
</evidence>
<name>A0A1C3JVH7_9GAMM</name>
<sequence>MAALIPASSDLQDFSNLSDLILKGSNLGTWTWNIQTGEAKFNDEWARIIGYTLDELGPLSINSWLDVIHPDDLEGCNLALQAHFCGETPIYTFEARMKHKQGHWVKILDQGTVLIRDSKGEPLWMFGVHLDVSELWHKQIEIKQLKDRLELLASNLPGFVYQFLMDASGNITTPFATEKVQEIYGCSIEELHADASAMMKQIDSDYIDHIYQTIEQSRSNLSEWHETFKVNHPKKGSIWVEARSLPKRTKTGGTIWYGYAQDVTEQTNKLERIRLLSAVVDTTHQGVMVTDTNTVIQEVNHAFTNITGYSAKEACGQTPSFLSSGRCEKTFYEDMWRDLKDKGHWKGTVWNRHKSGEVYPQLLTIDALKNNSGVVTNYIGAFTDISELIQEQELLLELANRDPLTNLPNRKIFDQAEIQIISATLRIRCRRSQLLKLV</sequence>
<feature type="domain" description="PAC" evidence="2">
    <location>
        <begin position="91"/>
        <end position="144"/>
    </location>
</feature>
<dbReference type="InterPro" id="IPR000014">
    <property type="entry name" value="PAS"/>
</dbReference>
<dbReference type="PROSITE" id="PS50113">
    <property type="entry name" value="PAC"/>
    <property type="match status" value="2"/>
</dbReference>
<dbReference type="Proteomes" id="UP000092871">
    <property type="component" value="Unassembled WGS sequence"/>
</dbReference>
<dbReference type="Pfam" id="PF08447">
    <property type="entry name" value="PAS_3"/>
    <property type="match status" value="2"/>
</dbReference>
<dbReference type="SMART" id="SM00091">
    <property type="entry name" value="PAS"/>
    <property type="match status" value="3"/>
</dbReference>
<proteinExistence type="predicted"/>
<dbReference type="PROSITE" id="PS50112">
    <property type="entry name" value="PAS"/>
    <property type="match status" value="1"/>
</dbReference>
<dbReference type="InterPro" id="IPR052163">
    <property type="entry name" value="DGC-Regulatory_Protein"/>
</dbReference>
<keyword evidence="3" id="KW-0808">Transferase</keyword>
<dbReference type="EMBL" id="FLRB01000009">
    <property type="protein sequence ID" value="SBT20855.1"/>
    <property type="molecule type" value="Genomic_DNA"/>
</dbReference>
<dbReference type="CDD" id="cd00130">
    <property type="entry name" value="PAS"/>
    <property type="match status" value="2"/>
</dbReference>
<dbReference type="EC" id="2.7.13.3" evidence="3"/>
<feature type="domain" description="PAS" evidence="1">
    <location>
        <begin position="272"/>
        <end position="318"/>
    </location>
</feature>
<dbReference type="SMART" id="SM00086">
    <property type="entry name" value="PAC"/>
    <property type="match status" value="2"/>
</dbReference>
<dbReference type="InterPro" id="IPR000700">
    <property type="entry name" value="PAS-assoc_C"/>
</dbReference>
<reference evidence="4 5" key="1">
    <citation type="submission" date="2016-06" db="EMBL/GenBank/DDBJ databases">
        <authorList>
            <person name="Rodrigo-Torres L."/>
            <person name="Arahal D.R."/>
        </authorList>
    </citation>
    <scope>NUCLEOTIDE SEQUENCE [LARGE SCALE GENOMIC DNA]</scope>
    <source>
        <strain evidence="4 5">CECT 5116</strain>
    </source>
</reference>
<evidence type="ECO:0000313" key="4">
    <source>
        <dbReference type="EMBL" id="SBT20855.1"/>
    </source>
</evidence>
<evidence type="ECO:0000259" key="1">
    <source>
        <dbReference type="PROSITE" id="PS50112"/>
    </source>
</evidence>
<dbReference type="InterPro" id="IPR001610">
    <property type="entry name" value="PAC"/>
</dbReference>
<dbReference type="PANTHER" id="PTHR46663:SF3">
    <property type="entry name" value="SLL0267 PROTEIN"/>
    <property type="match status" value="1"/>
</dbReference>
<protein>
    <submittedName>
        <fullName evidence="3">Nitrogen fixation regulatory protein</fullName>
        <ecNumber evidence="3">2.7.13.3</ecNumber>
    </submittedName>
</protein>
<evidence type="ECO:0000313" key="5">
    <source>
        <dbReference type="Proteomes" id="UP000092840"/>
    </source>
</evidence>
<dbReference type="AlphaFoldDB" id="A0A1C3JVH7"/>
<dbReference type="Gene3D" id="3.30.450.20">
    <property type="entry name" value="PAS domain"/>
    <property type="match status" value="3"/>
</dbReference>
<dbReference type="PANTHER" id="PTHR46663">
    <property type="entry name" value="DIGUANYLATE CYCLASE DGCT-RELATED"/>
    <property type="match status" value="1"/>
</dbReference>
<dbReference type="InterPro" id="IPR035965">
    <property type="entry name" value="PAS-like_dom_sf"/>
</dbReference>
<accession>A0A1C3JVH7</accession>
<dbReference type="NCBIfam" id="TIGR00229">
    <property type="entry name" value="sensory_box"/>
    <property type="match status" value="3"/>
</dbReference>
<reference evidence="3 6" key="2">
    <citation type="submission" date="2016-06" db="EMBL/GenBank/DDBJ databases">
        <authorList>
            <person name="Kjaerup R.B."/>
            <person name="Dalgaard T.S."/>
            <person name="Juul-Madsen H.R."/>
        </authorList>
    </citation>
    <scope>NUCLEOTIDE SEQUENCE [LARGE SCALE GENOMIC DNA]</scope>
    <source>
        <strain evidence="3 6">CECT 5115</strain>
    </source>
</reference>
<gene>
    <name evidence="3" type="primary">nifL</name>
    <name evidence="3" type="ORF">MGA5115_03231</name>
    <name evidence="4" type="ORF">MGA5116_01442</name>
</gene>
<dbReference type="EMBL" id="FLRA01000024">
    <property type="protein sequence ID" value="SBT19070.1"/>
    <property type="molecule type" value="Genomic_DNA"/>
</dbReference>
<dbReference type="SUPFAM" id="SSF55785">
    <property type="entry name" value="PYP-like sensor domain (PAS domain)"/>
    <property type="match status" value="3"/>
</dbReference>
<organism evidence="3 6">
    <name type="scientific">Marinomonas gallaica</name>
    <dbReference type="NCBI Taxonomy" id="1806667"/>
    <lineage>
        <taxon>Bacteria</taxon>
        <taxon>Pseudomonadati</taxon>
        <taxon>Pseudomonadota</taxon>
        <taxon>Gammaproteobacteria</taxon>
        <taxon>Oceanospirillales</taxon>
        <taxon>Oceanospirillaceae</taxon>
        <taxon>Marinomonas</taxon>
    </lineage>
</organism>
<feature type="domain" description="PAC" evidence="2">
    <location>
        <begin position="343"/>
        <end position="397"/>
    </location>
</feature>
<evidence type="ECO:0000259" key="2">
    <source>
        <dbReference type="PROSITE" id="PS50113"/>
    </source>
</evidence>
<dbReference type="RefSeq" id="WP_067038329.1">
    <property type="nucleotide sequence ID" value="NZ_FLRA01000024.1"/>
</dbReference>
<dbReference type="InterPro" id="IPR013655">
    <property type="entry name" value="PAS_fold_3"/>
</dbReference>
<evidence type="ECO:0000313" key="6">
    <source>
        <dbReference type="Proteomes" id="UP000092871"/>
    </source>
</evidence>
<dbReference type="GO" id="GO:0004673">
    <property type="term" value="F:protein histidine kinase activity"/>
    <property type="evidence" value="ECO:0007669"/>
    <property type="project" value="UniProtKB-EC"/>
</dbReference>
<dbReference type="Pfam" id="PF13426">
    <property type="entry name" value="PAS_9"/>
    <property type="match status" value="1"/>
</dbReference>
<keyword evidence="5" id="KW-1185">Reference proteome</keyword>
<dbReference type="OrthoDB" id="8573350at2"/>